<evidence type="ECO:0000259" key="7">
    <source>
        <dbReference type="Pfam" id="PF04335"/>
    </source>
</evidence>
<dbReference type="AlphaFoldDB" id="A0A5Y1YCK8"/>
<evidence type="ECO:0000313" key="8">
    <source>
        <dbReference type="EMBL" id="ECC3916769.1"/>
    </source>
</evidence>
<dbReference type="Pfam" id="PF04335">
    <property type="entry name" value="VirB8"/>
    <property type="match status" value="1"/>
</dbReference>
<comment type="caution">
    <text evidence="8">The sequence shown here is derived from an EMBL/GenBank/DDBJ whole genome shotgun (WGS) entry which is preliminary data.</text>
</comment>
<dbReference type="Gene3D" id="3.10.450.230">
    <property type="entry name" value="VirB8 protein"/>
    <property type="match status" value="1"/>
</dbReference>
<evidence type="ECO:0000256" key="2">
    <source>
        <dbReference type="ARBA" id="ARBA00022692"/>
    </source>
</evidence>
<dbReference type="PIRSF" id="PIRSF003299">
    <property type="entry name" value="VirB8_PtlE"/>
    <property type="match status" value="1"/>
</dbReference>
<feature type="region of interest" description="Disordered" evidence="5">
    <location>
        <begin position="1"/>
        <end position="28"/>
    </location>
</feature>
<dbReference type="GO" id="GO:0030255">
    <property type="term" value="P:protein secretion by the type IV secretion system"/>
    <property type="evidence" value="ECO:0007669"/>
    <property type="project" value="InterPro"/>
</dbReference>
<evidence type="ECO:0000256" key="4">
    <source>
        <dbReference type="ARBA" id="ARBA00023136"/>
    </source>
</evidence>
<dbReference type="InterPro" id="IPR026264">
    <property type="entry name" value="VirB8/PtlE"/>
</dbReference>
<sequence length="248" mass="28187">MGLKKYFRQSKQEARKTPGEKEQDKKLEKSVFNAAKEMARDRDAELKKSLRSTRVGFVLSAGANIALAVAIACMAPLKSVEPFLLRVDNSTGYTDVVKPFNQTGDTFDEAVSRYFLTQFIENREGYEWYTIQNMLDTVELMSSSAVFNEYKNMIYGPLSPLNKLKKNNKIMVRVKAITFLDDHTAQGRFVKAITDPDGRPTPGYTPTQWIATIKFDFDKSKVKTEADRQINPFGLNVLSYRVDPEVVK</sequence>
<dbReference type="GO" id="GO:0016020">
    <property type="term" value="C:membrane"/>
    <property type="evidence" value="ECO:0007669"/>
    <property type="project" value="UniProtKB-SubCell"/>
</dbReference>
<proteinExistence type="predicted"/>
<evidence type="ECO:0000256" key="6">
    <source>
        <dbReference type="SAM" id="Phobius"/>
    </source>
</evidence>
<keyword evidence="2 6" id="KW-0812">Transmembrane</keyword>
<dbReference type="InterPro" id="IPR007430">
    <property type="entry name" value="VirB8"/>
</dbReference>
<evidence type="ECO:0000256" key="3">
    <source>
        <dbReference type="ARBA" id="ARBA00022989"/>
    </source>
</evidence>
<accession>A0A5Y1YCK8</accession>
<feature type="domain" description="Bacterial virulence protein VirB8" evidence="7">
    <location>
        <begin position="47"/>
        <end position="245"/>
    </location>
</feature>
<evidence type="ECO:0000256" key="1">
    <source>
        <dbReference type="ARBA" id="ARBA00004167"/>
    </source>
</evidence>
<dbReference type="CDD" id="cd16424">
    <property type="entry name" value="VirB8"/>
    <property type="match status" value="1"/>
</dbReference>
<reference evidence="8" key="1">
    <citation type="submission" date="2018-08" db="EMBL/GenBank/DDBJ databases">
        <authorList>
            <person name="Ashton P.M."/>
            <person name="Dallman T."/>
            <person name="Nair S."/>
            <person name="De Pinna E."/>
            <person name="Peters T."/>
            <person name="Grant K."/>
        </authorList>
    </citation>
    <scope>NUCLEOTIDE SEQUENCE [LARGE SCALE GENOMIC DNA]</scope>
    <source>
        <strain evidence="8">294779</strain>
    </source>
</reference>
<keyword evidence="3 6" id="KW-1133">Transmembrane helix</keyword>
<name>A0A5Y1YCK8_SALDZ</name>
<dbReference type="EMBL" id="AAIBIC010000038">
    <property type="protein sequence ID" value="ECC3916769.1"/>
    <property type="molecule type" value="Genomic_DNA"/>
</dbReference>
<feature type="compositionally biased region" description="Basic and acidic residues" evidence="5">
    <location>
        <begin position="10"/>
        <end position="28"/>
    </location>
</feature>
<gene>
    <name evidence="8" type="ORF">CTQ69_22905</name>
</gene>
<protein>
    <recommendedName>
        <fullName evidence="7">Bacterial virulence protein VirB8 domain-containing protein</fullName>
    </recommendedName>
</protein>
<keyword evidence="4 6" id="KW-0472">Membrane</keyword>
<comment type="subcellular location">
    <subcellularLocation>
        <location evidence="1">Membrane</location>
        <topology evidence="1">Single-pass membrane protein</topology>
    </subcellularLocation>
</comment>
<dbReference type="SUPFAM" id="SSF54427">
    <property type="entry name" value="NTF2-like"/>
    <property type="match status" value="1"/>
</dbReference>
<evidence type="ECO:0000256" key="5">
    <source>
        <dbReference type="SAM" id="MobiDB-lite"/>
    </source>
</evidence>
<organism evidence="8">
    <name type="scientific">Salmonella diarizonae</name>
    <dbReference type="NCBI Taxonomy" id="59204"/>
    <lineage>
        <taxon>Bacteria</taxon>
        <taxon>Pseudomonadati</taxon>
        <taxon>Pseudomonadota</taxon>
        <taxon>Gammaproteobacteria</taxon>
        <taxon>Enterobacterales</taxon>
        <taxon>Enterobacteriaceae</taxon>
        <taxon>Salmonella</taxon>
    </lineage>
</organism>
<dbReference type="InterPro" id="IPR032710">
    <property type="entry name" value="NTF2-like_dom_sf"/>
</dbReference>
<dbReference type="Proteomes" id="UP000839735">
    <property type="component" value="Unassembled WGS sequence"/>
</dbReference>
<feature type="transmembrane region" description="Helical" evidence="6">
    <location>
        <begin position="55"/>
        <end position="77"/>
    </location>
</feature>